<reference evidence="1 2" key="1">
    <citation type="submission" date="2018-05" db="EMBL/GenBank/DDBJ databases">
        <title>The Hungate 1000. A catalogue of reference genomes from the rumen microbiome.</title>
        <authorList>
            <person name="Kelly W."/>
        </authorList>
    </citation>
    <scope>NUCLEOTIDE SEQUENCE [LARGE SCALE GENOMIC DNA]</scope>
    <source>
        <strain evidence="1 2">NLAE-zl-C242</strain>
    </source>
</reference>
<keyword evidence="2" id="KW-1185">Reference proteome</keyword>
<gene>
    <name evidence="1" type="ORF">A8806_1224</name>
</gene>
<accession>A0A2Y9BNB3</accession>
<dbReference type="RefSeq" id="WP_109733785.1">
    <property type="nucleotide sequence ID" value="NZ_BAAACK010000012.1"/>
</dbReference>
<organism evidence="1 2">
    <name type="scientific">Faecalicatena orotica</name>
    <dbReference type="NCBI Taxonomy" id="1544"/>
    <lineage>
        <taxon>Bacteria</taxon>
        <taxon>Bacillati</taxon>
        <taxon>Bacillota</taxon>
        <taxon>Clostridia</taxon>
        <taxon>Lachnospirales</taxon>
        <taxon>Lachnospiraceae</taxon>
        <taxon>Faecalicatena</taxon>
    </lineage>
</organism>
<dbReference type="Proteomes" id="UP000245845">
    <property type="component" value="Unassembled WGS sequence"/>
</dbReference>
<sequence length="63" mass="7495">MDINYELEQEFIIVYIKKGEMHIRSLSDGAFQIAYRTLKENKKVKILEVFRRLGTDDLKTICE</sequence>
<name>A0A2Y9BNB3_9FIRM</name>
<evidence type="ECO:0000313" key="1">
    <source>
        <dbReference type="EMBL" id="PWJ20619.1"/>
    </source>
</evidence>
<evidence type="ECO:0000313" key="2">
    <source>
        <dbReference type="Proteomes" id="UP000245845"/>
    </source>
</evidence>
<comment type="caution">
    <text evidence="1">The sequence shown here is derived from an EMBL/GenBank/DDBJ whole genome shotgun (WGS) entry which is preliminary data.</text>
</comment>
<protein>
    <submittedName>
        <fullName evidence="1">Uncharacterized protein</fullName>
    </submittedName>
</protein>
<dbReference type="EMBL" id="QGDL01000022">
    <property type="protein sequence ID" value="PWJ20619.1"/>
    <property type="molecule type" value="Genomic_DNA"/>
</dbReference>
<dbReference type="AlphaFoldDB" id="A0A2Y9BNB3"/>
<proteinExistence type="predicted"/>